<dbReference type="HOGENOM" id="CLU_156617_0_0_9"/>
<name>U5SAD8_9LACT</name>
<dbReference type="EMBL" id="CP006812">
    <property type="protein sequence ID" value="AGY82200.1"/>
    <property type="molecule type" value="Genomic_DNA"/>
</dbReference>
<dbReference type="Proteomes" id="UP000017469">
    <property type="component" value="Chromosome"/>
</dbReference>
<dbReference type="AlphaFoldDB" id="U5SAD8"/>
<evidence type="ECO:0000313" key="1">
    <source>
        <dbReference type="EMBL" id="AGY82200.1"/>
    </source>
</evidence>
<dbReference type="PATRIC" id="fig|1266845.5.peg.1569"/>
<dbReference type="STRING" id="1266845.Q783_08385"/>
<evidence type="ECO:0000313" key="2">
    <source>
        <dbReference type="Proteomes" id="UP000017469"/>
    </source>
</evidence>
<dbReference type="eggNOG" id="ENOG5032ZCA">
    <property type="taxonomic scope" value="Bacteria"/>
</dbReference>
<sequence>MKTRNSQSSYSSETTAKYITDDKSIYSVSSEVETQYNYIEKKRTDEVKGYKLYFSQEGVNPFAVKFEKMPTLPPFLSEVQLDNLEAIEIRSNVYFRAEGVRVVK</sequence>
<dbReference type="KEGG" id="caw:Q783_08385"/>
<protein>
    <submittedName>
        <fullName evidence="1">Uncharacterized protein</fullName>
    </submittedName>
</protein>
<dbReference type="RefSeq" id="WP_023178812.1">
    <property type="nucleotide sequence ID" value="NC_022606.1"/>
</dbReference>
<gene>
    <name evidence="1" type="ORF">Q783_08385</name>
</gene>
<organism evidence="1 2">
    <name type="scientific">Carnobacterium inhibens subsp. gilichinskyi</name>
    <dbReference type="NCBI Taxonomy" id="1266845"/>
    <lineage>
        <taxon>Bacteria</taxon>
        <taxon>Bacillati</taxon>
        <taxon>Bacillota</taxon>
        <taxon>Bacilli</taxon>
        <taxon>Lactobacillales</taxon>
        <taxon>Carnobacteriaceae</taxon>
        <taxon>Carnobacterium</taxon>
    </lineage>
</organism>
<accession>U5SAD8</accession>
<reference evidence="1 2" key="1">
    <citation type="journal article" date="2013" name="Genome Announc.">
        <title>Complete Genome Sequence of Carnobacterium gilichinskyi Strain WN1359T (DSM 27470T).</title>
        <authorList>
            <person name="Leonard M.T."/>
            <person name="Panayotova N."/>
            <person name="Farmerie W.G."/>
            <person name="Triplett E.W."/>
            <person name="Nicholson W.L."/>
        </authorList>
    </citation>
    <scope>NUCLEOTIDE SEQUENCE [LARGE SCALE GENOMIC DNA]</scope>
    <source>
        <strain evidence="1 2">WN1359</strain>
    </source>
</reference>
<proteinExistence type="predicted"/>